<dbReference type="PATRIC" id="fig|707241.3.peg.1124"/>
<dbReference type="HOGENOM" id="CLU_205367_0_0_5"/>
<accession>F7X3E4</accession>
<dbReference type="KEGG" id="smx:SM11_chr1071"/>
<gene>
    <name evidence="1" type="ordered locus">SM11_chr1071</name>
</gene>
<dbReference type="EMBL" id="CP001830">
    <property type="protein sequence ID" value="AEH78348.1"/>
    <property type="molecule type" value="Genomic_DNA"/>
</dbReference>
<evidence type="ECO:0008006" key="3">
    <source>
        <dbReference type="Google" id="ProtNLM"/>
    </source>
</evidence>
<reference evidence="1 2" key="1">
    <citation type="journal article" date="2011" name="J. Biotechnol.">
        <title>The complete genome sequence of the dominant Sinorhizobium meliloti field isolate SM11 extends the S. meliloti pan-genome.</title>
        <authorList>
            <person name="Schneiker-Bekel S."/>
            <person name="Wibberg D."/>
            <person name="Bekel T."/>
            <person name="Blom J."/>
            <person name="Linke B."/>
            <person name="Neuweger H."/>
            <person name="Stiens M."/>
            <person name="Vorholter F.J."/>
            <person name="Weidner S."/>
            <person name="Goesmann A."/>
            <person name="Puhler A."/>
            <person name="Schluter A."/>
        </authorList>
    </citation>
    <scope>NUCLEOTIDE SEQUENCE [LARGE SCALE GENOMIC DNA]</scope>
    <source>
        <strain evidence="1 2">SM11</strain>
    </source>
</reference>
<dbReference type="AlphaFoldDB" id="F7X3E4"/>
<dbReference type="Proteomes" id="UP000009045">
    <property type="component" value="Chromosome"/>
</dbReference>
<evidence type="ECO:0000313" key="2">
    <source>
        <dbReference type="Proteomes" id="UP000009045"/>
    </source>
</evidence>
<sequence>MRMPEYLAEHFDTGPDNLKSMRAFINEKAAAGYALHQVIERSPCQWVLIFRRNSAGC</sequence>
<name>F7X3E4_SINMM</name>
<organism evidence="1 2">
    <name type="scientific">Sinorhizobium meliloti (strain SM11)</name>
    <dbReference type="NCBI Taxonomy" id="707241"/>
    <lineage>
        <taxon>Bacteria</taxon>
        <taxon>Pseudomonadati</taxon>
        <taxon>Pseudomonadota</taxon>
        <taxon>Alphaproteobacteria</taxon>
        <taxon>Hyphomicrobiales</taxon>
        <taxon>Rhizobiaceae</taxon>
        <taxon>Sinorhizobium/Ensifer group</taxon>
        <taxon>Sinorhizobium</taxon>
    </lineage>
</organism>
<evidence type="ECO:0000313" key="1">
    <source>
        <dbReference type="EMBL" id="AEH78348.1"/>
    </source>
</evidence>
<proteinExistence type="predicted"/>
<protein>
    <recommendedName>
        <fullName evidence="3">DUF4177 domain-containing protein</fullName>
    </recommendedName>
</protein>